<dbReference type="Proteomes" id="UP001178507">
    <property type="component" value="Unassembled WGS sequence"/>
</dbReference>
<dbReference type="EMBL" id="CAUJNA010000913">
    <property type="protein sequence ID" value="CAJ1382531.1"/>
    <property type="molecule type" value="Genomic_DNA"/>
</dbReference>
<dbReference type="GO" id="GO:0046872">
    <property type="term" value="F:metal ion binding"/>
    <property type="evidence" value="ECO:0007669"/>
    <property type="project" value="UniProtKB-KW"/>
</dbReference>
<dbReference type="Pfam" id="PF00462">
    <property type="entry name" value="Glutaredoxin"/>
    <property type="match status" value="2"/>
</dbReference>
<proteinExistence type="predicted"/>
<keyword evidence="1" id="KW-0479">Metal-binding</keyword>
<dbReference type="GO" id="GO:0006879">
    <property type="term" value="P:intracellular iron ion homeostasis"/>
    <property type="evidence" value="ECO:0007669"/>
    <property type="project" value="TreeGrafter"/>
</dbReference>
<dbReference type="CDD" id="cd03028">
    <property type="entry name" value="GRX_PICOT_like"/>
    <property type="match status" value="2"/>
</dbReference>
<feature type="domain" description="Glutaredoxin" evidence="4">
    <location>
        <begin position="215"/>
        <end position="279"/>
    </location>
</feature>
<sequence length="402" mass="43939">MSSRSIGGFSQASLAALREANAELREAQADLRAYPVPEYLAPAQEQGAIMIGVTGYPGVGKSSWVNAVRRVSSPNDPEYAEICVDGPTMEPQMYKFPVHHEGLTTVLLWAPWHSPSVHLSKVLEALAAEHSKGRFAKANADLCPALVSSLGAEQVPFVGFLNPQGAMLGTLVGADPPRLVEKVKALVSRPMEAPLPNGAADLNTRLKSLINASPVMLFMKGNRTEPQCKFSRQAIEMMQNTGVEYSTFDILADDTVRQGLKEYSNWSTYPQLYVNGDLIGGIDIMKEMEEDGSFGEMLGAAQPIQEKLKSLINKAPVMLFMKGNPEGPRCGFSRKMVDLLNENGVDFDTFDILSDEEVRQGLKEYSNWPTYPQLYANGKLLGGLDIVKEMADEGSLEYELSA</sequence>
<dbReference type="SUPFAM" id="SSF52540">
    <property type="entry name" value="P-loop containing nucleoside triphosphate hydrolases"/>
    <property type="match status" value="1"/>
</dbReference>
<dbReference type="PROSITE" id="PS51354">
    <property type="entry name" value="GLUTAREDOXIN_2"/>
    <property type="match status" value="2"/>
</dbReference>
<gene>
    <name evidence="5" type="ORF">EVOR1521_LOCUS9892</name>
</gene>
<dbReference type="Gene3D" id="3.40.30.10">
    <property type="entry name" value="Glutaredoxin"/>
    <property type="match status" value="3"/>
</dbReference>
<evidence type="ECO:0000259" key="4">
    <source>
        <dbReference type="Pfam" id="PF00462"/>
    </source>
</evidence>
<dbReference type="InterPro" id="IPR004480">
    <property type="entry name" value="Monothiol_GRX-rel"/>
</dbReference>
<reference evidence="5" key="1">
    <citation type="submission" date="2023-08" db="EMBL/GenBank/DDBJ databases">
        <authorList>
            <person name="Chen Y."/>
            <person name="Shah S."/>
            <person name="Dougan E. K."/>
            <person name="Thang M."/>
            <person name="Chan C."/>
        </authorList>
    </citation>
    <scope>NUCLEOTIDE SEQUENCE</scope>
</reference>
<comment type="caution">
    <text evidence="5">The sequence shown here is derived from an EMBL/GenBank/DDBJ whole genome shotgun (WGS) entry which is preliminary data.</text>
</comment>
<evidence type="ECO:0000256" key="1">
    <source>
        <dbReference type="ARBA" id="ARBA00022723"/>
    </source>
</evidence>
<keyword evidence="2" id="KW-0408">Iron</keyword>
<dbReference type="InterPro" id="IPR002109">
    <property type="entry name" value="Glutaredoxin"/>
</dbReference>
<dbReference type="GO" id="GO:0005829">
    <property type="term" value="C:cytosol"/>
    <property type="evidence" value="ECO:0007669"/>
    <property type="project" value="TreeGrafter"/>
</dbReference>
<dbReference type="PANTHER" id="PTHR10293:SF73">
    <property type="entry name" value="GLUTAREDOXIN-3"/>
    <property type="match status" value="1"/>
</dbReference>
<evidence type="ECO:0000313" key="6">
    <source>
        <dbReference type="Proteomes" id="UP001178507"/>
    </source>
</evidence>
<dbReference type="NCBIfam" id="TIGR00365">
    <property type="entry name" value="Grx4 family monothiol glutaredoxin"/>
    <property type="match status" value="1"/>
</dbReference>
<keyword evidence="3" id="KW-0411">Iron-sulfur</keyword>
<feature type="domain" description="Glutaredoxin" evidence="4">
    <location>
        <begin position="317"/>
        <end position="380"/>
    </location>
</feature>
<dbReference type="AlphaFoldDB" id="A0AA36MWP1"/>
<dbReference type="InterPro" id="IPR036249">
    <property type="entry name" value="Thioredoxin-like_sf"/>
</dbReference>
<dbReference type="PANTHER" id="PTHR10293">
    <property type="entry name" value="GLUTAREDOXIN FAMILY MEMBER"/>
    <property type="match status" value="1"/>
</dbReference>
<dbReference type="FunFam" id="3.40.30.10:FF:000012">
    <property type="entry name" value="Monothiol glutaredoxin"/>
    <property type="match status" value="2"/>
</dbReference>
<organism evidence="5 6">
    <name type="scientific">Effrenium voratum</name>
    <dbReference type="NCBI Taxonomy" id="2562239"/>
    <lineage>
        <taxon>Eukaryota</taxon>
        <taxon>Sar</taxon>
        <taxon>Alveolata</taxon>
        <taxon>Dinophyceae</taxon>
        <taxon>Suessiales</taxon>
        <taxon>Symbiodiniaceae</taxon>
        <taxon>Effrenium</taxon>
    </lineage>
</organism>
<protein>
    <recommendedName>
        <fullName evidence="4">Glutaredoxin domain-containing protein</fullName>
    </recommendedName>
</protein>
<dbReference type="SUPFAM" id="SSF52833">
    <property type="entry name" value="Thioredoxin-like"/>
    <property type="match status" value="3"/>
</dbReference>
<name>A0AA36MWP1_9DINO</name>
<accession>A0AA36MWP1</accession>
<evidence type="ECO:0000256" key="2">
    <source>
        <dbReference type="ARBA" id="ARBA00023004"/>
    </source>
</evidence>
<dbReference type="InterPro" id="IPR027417">
    <property type="entry name" value="P-loop_NTPase"/>
</dbReference>
<evidence type="ECO:0000256" key="3">
    <source>
        <dbReference type="ARBA" id="ARBA00023014"/>
    </source>
</evidence>
<evidence type="ECO:0000313" key="5">
    <source>
        <dbReference type="EMBL" id="CAJ1382531.1"/>
    </source>
</evidence>
<keyword evidence="6" id="KW-1185">Reference proteome</keyword>
<dbReference type="GO" id="GO:0005634">
    <property type="term" value="C:nucleus"/>
    <property type="evidence" value="ECO:0007669"/>
    <property type="project" value="TreeGrafter"/>
</dbReference>
<dbReference type="InterPro" id="IPR033658">
    <property type="entry name" value="GRX_PICOT-like"/>
</dbReference>
<dbReference type="GO" id="GO:0051536">
    <property type="term" value="F:iron-sulfur cluster binding"/>
    <property type="evidence" value="ECO:0007669"/>
    <property type="project" value="UniProtKB-KW"/>
</dbReference>